<dbReference type="CDD" id="cd04905">
    <property type="entry name" value="ACT_CM-PDT"/>
    <property type="match status" value="1"/>
</dbReference>
<keyword evidence="11" id="KW-1185">Reference proteome</keyword>
<evidence type="ECO:0000259" key="9">
    <source>
        <dbReference type="PROSITE" id="PS51671"/>
    </source>
</evidence>
<dbReference type="SUPFAM" id="SSF53850">
    <property type="entry name" value="Periplasmic binding protein-like II"/>
    <property type="match status" value="1"/>
</dbReference>
<keyword evidence="5" id="KW-0584">Phenylalanine biosynthesis</keyword>
<evidence type="ECO:0000256" key="4">
    <source>
        <dbReference type="ARBA" id="ARBA00023141"/>
    </source>
</evidence>
<evidence type="ECO:0000256" key="6">
    <source>
        <dbReference type="ARBA" id="ARBA00023239"/>
    </source>
</evidence>
<name>A0ABX9T2E0_SPHMI</name>
<dbReference type="NCBIfam" id="NF008866">
    <property type="entry name" value="PRK11899.1"/>
    <property type="match status" value="1"/>
</dbReference>
<dbReference type="InterPro" id="IPR045865">
    <property type="entry name" value="ACT-like_dom_sf"/>
</dbReference>
<sequence>MPSSRSPQAALDVVSPRTAKNAAMQNYPESAARLVEELAQAAEKTPETAVAFQGAPGAYSHQAAREMAEGAPTLPCLSFSDAIDAVREGLAGRAIIPIENSLHGRVADIHFLLPESGLWIVAEHFVRVRHSLLAVPGTTLSDVKVAISHPQALGQCRKRLREWGISPVASFDTAASAAKVADDGDKTVAAIASQLAGQLYGLTPLAEGIEDEAHNTTRFVALAREPRMPEAGLPAMTSLLFEVRSVPAALYKALGGFATNGVNLTKLESYMRDGQFQAAEFYVDIEGRPDDPNVERALDELKYHTKWVRMLGTYAQARSR</sequence>
<gene>
    <name evidence="10" type="ORF">DFR51_1152</name>
</gene>
<dbReference type="PANTHER" id="PTHR21022">
    <property type="entry name" value="PREPHENATE DEHYDRATASE P PROTEIN"/>
    <property type="match status" value="1"/>
</dbReference>
<dbReference type="SUPFAM" id="SSF55021">
    <property type="entry name" value="ACT-like"/>
    <property type="match status" value="1"/>
</dbReference>
<proteinExistence type="predicted"/>
<feature type="domain" description="Prephenate dehydratase" evidence="8">
    <location>
        <begin position="49"/>
        <end position="224"/>
    </location>
</feature>
<dbReference type="Gene3D" id="3.40.190.10">
    <property type="entry name" value="Periplasmic binding protein-like II"/>
    <property type="match status" value="2"/>
</dbReference>
<dbReference type="InterPro" id="IPR018528">
    <property type="entry name" value="Preph_deHydtase_CS"/>
</dbReference>
<evidence type="ECO:0000259" key="8">
    <source>
        <dbReference type="PROSITE" id="PS51171"/>
    </source>
</evidence>
<dbReference type="Pfam" id="PF00800">
    <property type="entry name" value="PDT"/>
    <property type="match status" value="1"/>
</dbReference>
<evidence type="ECO:0000256" key="5">
    <source>
        <dbReference type="ARBA" id="ARBA00023222"/>
    </source>
</evidence>
<dbReference type="CDD" id="cd13631">
    <property type="entry name" value="PBP2_Ct-PDT_like"/>
    <property type="match status" value="1"/>
</dbReference>
<comment type="catalytic activity">
    <reaction evidence="7">
        <text>prephenate + H(+) = 3-phenylpyruvate + CO2 + H2O</text>
        <dbReference type="Rhea" id="RHEA:21648"/>
        <dbReference type="ChEBI" id="CHEBI:15377"/>
        <dbReference type="ChEBI" id="CHEBI:15378"/>
        <dbReference type="ChEBI" id="CHEBI:16526"/>
        <dbReference type="ChEBI" id="CHEBI:18005"/>
        <dbReference type="ChEBI" id="CHEBI:29934"/>
        <dbReference type="EC" id="4.2.1.51"/>
    </reaction>
</comment>
<evidence type="ECO:0000313" key="11">
    <source>
        <dbReference type="Proteomes" id="UP000276029"/>
    </source>
</evidence>
<dbReference type="InterPro" id="IPR002912">
    <property type="entry name" value="ACT_dom"/>
</dbReference>
<protein>
    <recommendedName>
        <fullName evidence="2">prephenate dehydratase</fullName>
        <ecNumber evidence="2">4.2.1.51</ecNumber>
    </recommendedName>
</protein>
<dbReference type="PIRSF" id="PIRSF001500">
    <property type="entry name" value="Chor_mut_pdt_Ppr"/>
    <property type="match status" value="1"/>
</dbReference>
<feature type="domain" description="ACT" evidence="9">
    <location>
        <begin position="238"/>
        <end position="316"/>
    </location>
</feature>
<dbReference type="PANTHER" id="PTHR21022:SF19">
    <property type="entry name" value="PREPHENATE DEHYDRATASE-RELATED"/>
    <property type="match status" value="1"/>
</dbReference>
<dbReference type="InterPro" id="IPR001086">
    <property type="entry name" value="Preph_deHydtase"/>
</dbReference>
<dbReference type="EC" id="4.2.1.51" evidence="2"/>
<accession>A0ABX9T2E0</accession>
<dbReference type="PROSITE" id="PS00857">
    <property type="entry name" value="PREPHENATE_DEHYDR_1"/>
    <property type="match status" value="1"/>
</dbReference>
<evidence type="ECO:0000313" key="10">
    <source>
        <dbReference type="EMBL" id="RKS91586.1"/>
    </source>
</evidence>
<keyword evidence="3" id="KW-0028">Amino-acid biosynthesis</keyword>
<dbReference type="Gene3D" id="3.30.70.260">
    <property type="match status" value="1"/>
</dbReference>
<organism evidence="10 11">
    <name type="scientific">Sphingosinicella microcystinivorans</name>
    <dbReference type="NCBI Taxonomy" id="335406"/>
    <lineage>
        <taxon>Bacteria</taxon>
        <taxon>Pseudomonadati</taxon>
        <taxon>Pseudomonadota</taxon>
        <taxon>Alphaproteobacteria</taxon>
        <taxon>Sphingomonadales</taxon>
        <taxon>Sphingosinicellaceae</taxon>
        <taxon>Sphingosinicella</taxon>
    </lineage>
</organism>
<dbReference type="EMBL" id="RBWX01000007">
    <property type="protein sequence ID" value="RKS91586.1"/>
    <property type="molecule type" value="Genomic_DNA"/>
</dbReference>
<dbReference type="InterPro" id="IPR008242">
    <property type="entry name" value="Chor_mutase/pphenate_deHydtase"/>
</dbReference>
<dbReference type="Proteomes" id="UP000276029">
    <property type="component" value="Unassembled WGS sequence"/>
</dbReference>
<evidence type="ECO:0000256" key="7">
    <source>
        <dbReference type="ARBA" id="ARBA00047848"/>
    </source>
</evidence>
<evidence type="ECO:0000256" key="2">
    <source>
        <dbReference type="ARBA" id="ARBA00013147"/>
    </source>
</evidence>
<comment type="pathway">
    <text evidence="1">Amino-acid biosynthesis; L-phenylalanine biosynthesis; phenylpyruvate from prephenate: step 1/1.</text>
</comment>
<evidence type="ECO:0000256" key="3">
    <source>
        <dbReference type="ARBA" id="ARBA00022605"/>
    </source>
</evidence>
<dbReference type="PROSITE" id="PS51171">
    <property type="entry name" value="PREPHENATE_DEHYDR_3"/>
    <property type="match status" value="1"/>
</dbReference>
<keyword evidence="4" id="KW-0057">Aromatic amino acid biosynthesis</keyword>
<keyword evidence="6" id="KW-0456">Lyase</keyword>
<comment type="caution">
    <text evidence="10">The sequence shown here is derived from an EMBL/GenBank/DDBJ whole genome shotgun (WGS) entry which is preliminary data.</text>
</comment>
<dbReference type="PROSITE" id="PS51671">
    <property type="entry name" value="ACT"/>
    <property type="match status" value="1"/>
</dbReference>
<reference evidence="10 11" key="1">
    <citation type="submission" date="2018-10" db="EMBL/GenBank/DDBJ databases">
        <title>Genomic Encyclopedia of Type Strains, Phase IV (KMG-IV): sequencing the most valuable type-strain genomes for metagenomic binning, comparative biology and taxonomic classification.</title>
        <authorList>
            <person name="Goeker M."/>
        </authorList>
    </citation>
    <scope>NUCLEOTIDE SEQUENCE [LARGE SCALE GENOMIC DNA]</scope>
    <source>
        <strain evidence="10 11">DSM 19791</strain>
    </source>
</reference>
<evidence type="ECO:0000256" key="1">
    <source>
        <dbReference type="ARBA" id="ARBA00004741"/>
    </source>
</evidence>